<name>A0A066U127_9PSEU</name>
<dbReference type="EMBL" id="JMQI01000039">
    <property type="protein sequence ID" value="KDN20780.1"/>
    <property type="molecule type" value="Genomic_DNA"/>
</dbReference>
<sequence length="105" mass="10658">MAGLRMDGVVVARYAETAEAAADDLDAAAAEVGGDVTAESYGTLGAQIGLGESYGRAAGALRRQLADGAEALRSAAEALRQVTVRHGGQDDEAAELIKRAGRLDG</sequence>
<evidence type="ECO:0000313" key="1">
    <source>
        <dbReference type="EMBL" id="KDN20780.1"/>
    </source>
</evidence>
<evidence type="ECO:0000313" key="2">
    <source>
        <dbReference type="Proteomes" id="UP000027345"/>
    </source>
</evidence>
<protein>
    <recommendedName>
        <fullName evidence="3">ESX-1 secretion-associated protein</fullName>
    </recommendedName>
</protein>
<dbReference type="Proteomes" id="UP000027345">
    <property type="component" value="Unassembled WGS sequence"/>
</dbReference>
<dbReference type="STRING" id="287986.DV20_19020"/>
<comment type="caution">
    <text evidence="1">The sequence shown here is derived from an EMBL/GenBank/DDBJ whole genome shotgun (WGS) entry which is preliminary data.</text>
</comment>
<dbReference type="eggNOG" id="ENOG502ZVAV">
    <property type="taxonomic scope" value="Bacteria"/>
</dbReference>
<organism evidence="1 2">
    <name type="scientific">Amycolatopsis rifamycinica</name>
    <dbReference type="NCBI Taxonomy" id="287986"/>
    <lineage>
        <taxon>Bacteria</taxon>
        <taxon>Bacillati</taxon>
        <taxon>Actinomycetota</taxon>
        <taxon>Actinomycetes</taxon>
        <taxon>Pseudonocardiales</taxon>
        <taxon>Pseudonocardiaceae</taxon>
        <taxon>Amycolatopsis</taxon>
    </lineage>
</organism>
<proteinExistence type="predicted"/>
<gene>
    <name evidence="1" type="ORF">DV20_19020</name>
</gene>
<accession>A0A066U127</accession>
<reference evidence="1 2" key="1">
    <citation type="submission" date="2014-05" db="EMBL/GenBank/DDBJ databases">
        <title>Draft genome sequence of Amycolatopsis rifamycinica DSM 46095.</title>
        <authorList>
            <person name="Lal R."/>
            <person name="Saxena A."/>
            <person name="Kumari R."/>
            <person name="Mukherjee U."/>
            <person name="Singh P."/>
            <person name="Sangwan N."/>
            <person name="Mahato N.K."/>
        </authorList>
    </citation>
    <scope>NUCLEOTIDE SEQUENCE [LARGE SCALE GENOMIC DNA]</scope>
    <source>
        <strain evidence="1 2">DSM 46095</strain>
    </source>
</reference>
<dbReference type="AlphaFoldDB" id="A0A066U127"/>
<keyword evidence="2" id="KW-1185">Reference proteome</keyword>
<evidence type="ECO:0008006" key="3">
    <source>
        <dbReference type="Google" id="ProtNLM"/>
    </source>
</evidence>
<dbReference type="RefSeq" id="WP_235190875.1">
    <property type="nucleotide sequence ID" value="NZ_JMQI01000039.1"/>
</dbReference>